<evidence type="ECO:0000313" key="2">
    <source>
        <dbReference type="Proteomes" id="UP001165962"/>
    </source>
</evidence>
<proteinExistence type="predicted"/>
<organism evidence="1 2">
    <name type="scientific">Paenibacillus agricola</name>
    <dbReference type="NCBI Taxonomy" id="2716264"/>
    <lineage>
        <taxon>Bacteria</taxon>
        <taxon>Bacillati</taxon>
        <taxon>Bacillota</taxon>
        <taxon>Bacilli</taxon>
        <taxon>Bacillales</taxon>
        <taxon>Paenibacillaceae</taxon>
        <taxon>Paenibacillus</taxon>
    </lineage>
</organism>
<dbReference type="EMBL" id="JAAOIW010000020">
    <property type="protein sequence ID" value="NHN34629.1"/>
    <property type="molecule type" value="Genomic_DNA"/>
</dbReference>
<protein>
    <submittedName>
        <fullName evidence="1">Uncharacterized protein</fullName>
    </submittedName>
</protein>
<accession>A0ABX0JJE5</accession>
<keyword evidence="2" id="KW-1185">Reference proteome</keyword>
<sequence>MTNEIFDNAISLSRLLWIMGDDPFNRLLAITQDLLRLAKEHGDFVLPERRQAIRAEMERLRVERSEILGVLFFVNKWDNDKPPNGDPQQK</sequence>
<name>A0ABX0JJE5_9BACL</name>
<reference evidence="1" key="1">
    <citation type="submission" date="2020-03" db="EMBL/GenBank/DDBJ databases">
        <title>Draft sequencing of Paenibacilllus sp. S3N08.</title>
        <authorList>
            <person name="Kim D.-U."/>
        </authorList>
    </citation>
    <scope>NUCLEOTIDE SEQUENCE</scope>
    <source>
        <strain evidence="1">S3N08</strain>
    </source>
</reference>
<comment type="caution">
    <text evidence="1">The sequence shown here is derived from an EMBL/GenBank/DDBJ whole genome shotgun (WGS) entry which is preliminary data.</text>
</comment>
<evidence type="ECO:0000313" key="1">
    <source>
        <dbReference type="EMBL" id="NHN34629.1"/>
    </source>
</evidence>
<gene>
    <name evidence="1" type="ORF">G9U52_33125</name>
</gene>
<dbReference type="Proteomes" id="UP001165962">
    <property type="component" value="Unassembled WGS sequence"/>
</dbReference>
<dbReference type="RefSeq" id="WP_166155845.1">
    <property type="nucleotide sequence ID" value="NZ_JAAOIW010000020.1"/>
</dbReference>